<reference evidence="2" key="2">
    <citation type="submission" date="2020-11" db="EMBL/GenBank/DDBJ databases">
        <authorList>
            <person name="McCartney M.A."/>
            <person name="Auch B."/>
            <person name="Kono T."/>
            <person name="Mallez S."/>
            <person name="Becker A."/>
            <person name="Gohl D.M."/>
            <person name="Silverstein K.A.T."/>
            <person name="Koren S."/>
            <person name="Bechman K.B."/>
            <person name="Herman A."/>
            <person name="Abrahante J.E."/>
            <person name="Garbe J."/>
        </authorList>
    </citation>
    <scope>NUCLEOTIDE SEQUENCE</scope>
    <source>
        <strain evidence="2">Duluth1</strain>
        <tissue evidence="2">Whole animal</tissue>
    </source>
</reference>
<feature type="compositionally biased region" description="Basic and acidic residues" evidence="1">
    <location>
        <begin position="94"/>
        <end position="105"/>
    </location>
</feature>
<reference evidence="2" key="1">
    <citation type="journal article" date="2019" name="bioRxiv">
        <title>The Genome of the Zebra Mussel, Dreissena polymorpha: A Resource for Invasive Species Research.</title>
        <authorList>
            <person name="McCartney M.A."/>
            <person name="Auch B."/>
            <person name="Kono T."/>
            <person name="Mallez S."/>
            <person name="Zhang Y."/>
            <person name="Obille A."/>
            <person name="Becker A."/>
            <person name="Abrahante J.E."/>
            <person name="Garbe J."/>
            <person name="Badalamenti J.P."/>
            <person name="Herman A."/>
            <person name="Mangelson H."/>
            <person name="Liachko I."/>
            <person name="Sullivan S."/>
            <person name="Sone E.D."/>
            <person name="Koren S."/>
            <person name="Silverstein K.A.T."/>
            <person name="Beckman K.B."/>
            <person name="Gohl D.M."/>
        </authorList>
    </citation>
    <scope>NUCLEOTIDE SEQUENCE</scope>
    <source>
        <strain evidence="2">Duluth1</strain>
        <tissue evidence="2">Whole animal</tissue>
    </source>
</reference>
<evidence type="ECO:0000313" key="2">
    <source>
        <dbReference type="EMBL" id="KAH3842873.1"/>
    </source>
</evidence>
<evidence type="ECO:0000256" key="1">
    <source>
        <dbReference type="SAM" id="MobiDB-lite"/>
    </source>
</evidence>
<keyword evidence="3" id="KW-1185">Reference proteome</keyword>
<accession>A0A9D4KN04</accession>
<dbReference type="AlphaFoldDB" id="A0A9D4KN04"/>
<comment type="caution">
    <text evidence="2">The sequence shown here is derived from an EMBL/GenBank/DDBJ whole genome shotgun (WGS) entry which is preliminary data.</text>
</comment>
<dbReference type="EMBL" id="JAIWYP010000004">
    <property type="protein sequence ID" value="KAH3842873.1"/>
    <property type="molecule type" value="Genomic_DNA"/>
</dbReference>
<protein>
    <submittedName>
        <fullName evidence="2">Uncharacterized protein</fullName>
    </submittedName>
</protein>
<evidence type="ECO:0000313" key="3">
    <source>
        <dbReference type="Proteomes" id="UP000828390"/>
    </source>
</evidence>
<name>A0A9D4KN04_DREPO</name>
<feature type="region of interest" description="Disordered" evidence="1">
    <location>
        <begin position="80"/>
        <end position="105"/>
    </location>
</feature>
<organism evidence="2 3">
    <name type="scientific">Dreissena polymorpha</name>
    <name type="common">Zebra mussel</name>
    <name type="synonym">Mytilus polymorpha</name>
    <dbReference type="NCBI Taxonomy" id="45954"/>
    <lineage>
        <taxon>Eukaryota</taxon>
        <taxon>Metazoa</taxon>
        <taxon>Spiralia</taxon>
        <taxon>Lophotrochozoa</taxon>
        <taxon>Mollusca</taxon>
        <taxon>Bivalvia</taxon>
        <taxon>Autobranchia</taxon>
        <taxon>Heteroconchia</taxon>
        <taxon>Euheterodonta</taxon>
        <taxon>Imparidentia</taxon>
        <taxon>Neoheterodontei</taxon>
        <taxon>Myida</taxon>
        <taxon>Dreissenoidea</taxon>
        <taxon>Dreissenidae</taxon>
        <taxon>Dreissena</taxon>
    </lineage>
</organism>
<dbReference type="Proteomes" id="UP000828390">
    <property type="component" value="Unassembled WGS sequence"/>
</dbReference>
<sequence>MDGMRVIRKLYEQIKNAYRRRPNVGGSAKRQHHAQECASVPISGLYYVHAVSSRFELRPCSLQSSTTYVEYAKNSPRLVTCPRKPSSRPVHCGSNKDKHWCGGTN</sequence>
<gene>
    <name evidence="2" type="ORF">DPMN_116377</name>
</gene>
<proteinExistence type="predicted"/>